<dbReference type="Pfam" id="PF00667">
    <property type="entry name" value="FAD_binding_1"/>
    <property type="match status" value="1"/>
</dbReference>
<keyword evidence="3 11" id="KW-0285">Flavoprotein</keyword>
<evidence type="ECO:0000256" key="6">
    <source>
        <dbReference type="ARBA" id="ARBA00022857"/>
    </source>
</evidence>
<comment type="subunit">
    <text evidence="11">Alpha(8)-beta(8). The alpha component is a flavoprotein, the beta component is a hemoprotein.</text>
</comment>
<feature type="binding site" evidence="12">
    <location>
        <begin position="114"/>
        <end position="117"/>
    </location>
    <ligand>
        <name>FMN</name>
        <dbReference type="ChEBI" id="CHEBI:58210"/>
    </ligand>
</feature>
<dbReference type="EC" id="1.8.1.2" evidence="11"/>
<evidence type="ECO:0000256" key="2">
    <source>
        <dbReference type="ARBA" id="ARBA00022605"/>
    </source>
</evidence>
<dbReference type="GO" id="GO:0019344">
    <property type="term" value="P:cysteine biosynthetic process"/>
    <property type="evidence" value="ECO:0007669"/>
    <property type="project" value="UniProtKB-KW"/>
</dbReference>
<dbReference type="Gene3D" id="2.40.30.10">
    <property type="entry name" value="Translation factors"/>
    <property type="match status" value="1"/>
</dbReference>
<keyword evidence="7 11" id="KW-0249">Electron transport</keyword>
<evidence type="ECO:0000256" key="3">
    <source>
        <dbReference type="ARBA" id="ARBA00022630"/>
    </source>
</evidence>
<evidence type="ECO:0000256" key="9">
    <source>
        <dbReference type="ARBA" id="ARBA00023192"/>
    </source>
</evidence>
<dbReference type="InterPro" id="IPR008254">
    <property type="entry name" value="Flavodoxin/NO_synth"/>
</dbReference>
<evidence type="ECO:0000256" key="1">
    <source>
        <dbReference type="ARBA" id="ARBA00022448"/>
    </source>
</evidence>
<comment type="cofactor">
    <cofactor evidence="11 12">
        <name>FAD</name>
        <dbReference type="ChEBI" id="CHEBI:57692"/>
    </cofactor>
    <text evidence="11 12">Binds 1 FAD per subunit.</text>
</comment>
<dbReference type="PANTHER" id="PTHR19384:SF128">
    <property type="entry name" value="NADPH OXIDOREDUCTASE A"/>
    <property type="match status" value="1"/>
</dbReference>
<dbReference type="Proteomes" id="UP000343335">
    <property type="component" value="Unassembled WGS sequence"/>
</dbReference>
<dbReference type="InterPro" id="IPR001709">
    <property type="entry name" value="Flavoprot_Pyr_Nucl_cyt_Rdtase"/>
</dbReference>
<feature type="binding site" evidence="12">
    <location>
        <position position="584"/>
    </location>
    <ligand>
        <name>NADP(+)</name>
        <dbReference type="ChEBI" id="CHEBI:58349"/>
    </ligand>
</feature>
<keyword evidence="2 11" id="KW-0028">Amino-acid biosynthesis</keyword>
<dbReference type="Gene3D" id="3.40.50.360">
    <property type="match status" value="1"/>
</dbReference>
<feature type="domain" description="FAD-binding FR-type" evidence="14">
    <location>
        <begin position="251"/>
        <end position="471"/>
    </location>
</feature>
<dbReference type="GO" id="GO:0010181">
    <property type="term" value="F:FMN binding"/>
    <property type="evidence" value="ECO:0007669"/>
    <property type="project" value="InterPro"/>
</dbReference>
<dbReference type="Gene3D" id="3.40.50.80">
    <property type="entry name" value="Nucleotide-binding domain of ferredoxin-NADP reductase (FNR) module"/>
    <property type="match status" value="1"/>
</dbReference>
<dbReference type="InterPro" id="IPR001433">
    <property type="entry name" value="OxRdtase_FAD/NAD-bd"/>
</dbReference>
<feature type="binding site" evidence="12">
    <location>
        <begin position="406"/>
        <end position="409"/>
    </location>
    <ligand>
        <name>FAD</name>
        <dbReference type="ChEBI" id="CHEBI:57692"/>
    </ligand>
</feature>
<accession>A0A5E4SF01</accession>
<feature type="binding site" evidence="12">
    <location>
        <position position="339"/>
    </location>
    <ligand>
        <name>FAD</name>
        <dbReference type="ChEBI" id="CHEBI:57692"/>
    </ligand>
</feature>
<dbReference type="GO" id="GO:0005829">
    <property type="term" value="C:cytosol"/>
    <property type="evidence" value="ECO:0007669"/>
    <property type="project" value="TreeGrafter"/>
</dbReference>
<dbReference type="Gene3D" id="1.20.990.10">
    <property type="entry name" value="NADPH-cytochrome p450 Reductase, Chain A, domain 3"/>
    <property type="match status" value="1"/>
</dbReference>
<keyword evidence="4 11" id="KW-0288">FMN</keyword>
<evidence type="ECO:0000256" key="8">
    <source>
        <dbReference type="ARBA" id="ARBA00023002"/>
    </source>
</evidence>
<feature type="domain" description="Flavodoxin-like" evidence="13">
    <location>
        <begin position="61"/>
        <end position="199"/>
    </location>
</feature>
<name>A0A5E4SF01_9BURK</name>
<proteinExistence type="predicted"/>
<dbReference type="SUPFAM" id="SSF52343">
    <property type="entry name" value="Ferredoxin reductase-like, C-terminal NADP-linked domain"/>
    <property type="match status" value="1"/>
</dbReference>
<feature type="binding site" evidence="12">
    <location>
        <begin position="439"/>
        <end position="442"/>
    </location>
    <ligand>
        <name>FAD</name>
        <dbReference type="ChEBI" id="CHEBI:57692"/>
    </ligand>
</feature>
<evidence type="ECO:0000313" key="16">
    <source>
        <dbReference type="Proteomes" id="UP000343335"/>
    </source>
</evidence>
<evidence type="ECO:0000256" key="11">
    <source>
        <dbReference type="PIRNR" id="PIRNR000207"/>
    </source>
</evidence>
<keyword evidence="5 11" id="KW-0274">FAD</keyword>
<dbReference type="PRINTS" id="PR00369">
    <property type="entry name" value="FLAVODOXIN"/>
</dbReference>
<evidence type="ECO:0000259" key="14">
    <source>
        <dbReference type="PROSITE" id="PS51384"/>
    </source>
</evidence>
<dbReference type="Pfam" id="PF00258">
    <property type="entry name" value="Flavodoxin_1"/>
    <property type="match status" value="1"/>
</dbReference>
<keyword evidence="9 11" id="KW-0198">Cysteine biosynthesis</keyword>
<dbReference type="InterPro" id="IPR001094">
    <property type="entry name" value="Flavdoxin-like"/>
</dbReference>
<comment type="cofactor">
    <cofactor evidence="11 12">
        <name>FMN</name>
        <dbReference type="ChEBI" id="CHEBI:58210"/>
    </cofactor>
    <text evidence="11 12">Binds 1 FMN per subunit.</text>
</comment>
<organism evidence="15 16">
    <name type="scientific">Pandoraea commovens</name>
    <dbReference type="NCBI Taxonomy" id="2508289"/>
    <lineage>
        <taxon>Bacteria</taxon>
        <taxon>Pseudomonadati</taxon>
        <taxon>Pseudomonadota</taxon>
        <taxon>Betaproteobacteria</taxon>
        <taxon>Burkholderiales</taxon>
        <taxon>Burkholderiaceae</taxon>
        <taxon>Pandoraea</taxon>
    </lineage>
</organism>
<feature type="binding site" evidence="12">
    <location>
        <begin position="424"/>
        <end position="426"/>
    </location>
    <ligand>
        <name>FAD</name>
        <dbReference type="ChEBI" id="CHEBI:57692"/>
    </ligand>
</feature>
<dbReference type="PROSITE" id="PS51384">
    <property type="entry name" value="FAD_FR"/>
    <property type="match status" value="1"/>
</dbReference>
<protein>
    <recommendedName>
        <fullName evidence="11">Sulfite reductase [NADPH] flavoprotein alpha-component</fullName>
        <shortName evidence="11">SiR-FP</shortName>
        <ecNumber evidence="11">1.8.1.2</ecNumber>
    </recommendedName>
</protein>
<dbReference type="OrthoDB" id="9764248at2"/>
<dbReference type="AlphaFoldDB" id="A0A5E4SF01"/>
<dbReference type="Pfam" id="PF00175">
    <property type="entry name" value="NAD_binding_1"/>
    <property type="match status" value="1"/>
</dbReference>
<dbReference type="NCBIfam" id="TIGR01931">
    <property type="entry name" value="cysJ"/>
    <property type="match status" value="1"/>
</dbReference>
<keyword evidence="6 11" id="KW-0521">NADP</keyword>
<evidence type="ECO:0000256" key="12">
    <source>
        <dbReference type="PIRSR" id="PIRSR000207-1"/>
    </source>
</evidence>
<comment type="catalytic activity">
    <reaction evidence="10 11">
        <text>hydrogen sulfide + 3 NADP(+) + 3 H2O = sulfite + 3 NADPH + 4 H(+)</text>
        <dbReference type="Rhea" id="RHEA:13801"/>
        <dbReference type="ChEBI" id="CHEBI:15377"/>
        <dbReference type="ChEBI" id="CHEBI:15378"/>
        <dbReference type="ChEBI" id="CHEBI:17359"/>
        <dbReference type="ChEBI" id="CHEBI:29919"/>
        <dbReference type="ChEBI" id="CHEBI:57783"/>
        <dbReference type="ChEBI" id="CHEBI:58349"/>
        <dbReference type="EC" id="1.8.1.2"/>
    </reaction>
</comment>
<keyword evidence="8 11" id="KW-0560">Oxidoreductase</keyword>
<feature type="binding site" evidence="12">
    <location>
        <begin position="548"/>
        <end position="552"/>
    </location>
    <ligand>
        <name>NADP(+)</name>
        <dbReference type="ChEBI" id="CHEBI:58349"/>
    </ligand>
</feature>
<feature type="binding site" evidence="12">
    <location>
        <begin position="542"/>
        <end position="543"/>
    </location>
    <ligand>
        <name>NADP(+)</name>
        <dbReference type="ChEBI" id="CHEBI:58349"/>
    </ligand>
</feature>
<evidence type="ECO:0000256" key="10">
    <source>
        <dbReference type="ARBA" id="ARBA00052219"/>
    </source>
</evidence>
<evidence type="ECO:0000313" key="15">
    <source>
        <dbReference type="EMBL" id="VVD73875.1"/>
    </source>
</evidence>
<dbReference type="RefSeq" id="WP_150663028.1">
    <property type="nucleotide sequence ID" value="NZ_CABPSA010000001.1"/>
</dbReference>
<feature type="binding site" evidence="12">
    <location>
        <position position="430"/>
    </location>
    <ligand>
        <name>FAD</name>
        <dbReference type="ChEBI" id="CHEBI:57692"/>
    </ligand>
</feature>
<dbReference type="PANTHER" id="PTHR19384">
    <property type="entry name" value="NITRIC OXIDE SYNTHASE-RELATED"/>
    <property type="match status" value="1"/>
</dbReference>
<dbReference type="GO" id="GO:0070814">
    <property type="term" value="P:hydrogen sulfide biosynthetic process"/>
    <property type="evidence" value="ECO:0007669"/>
    <property type="project" value="UniProtKB-UniPathway"/>
</dbReference>
<dbReference type="SUPFAM" id="SSF63380">
    <property type="entry name" value="Riboflavin synthase domain-like"/>
    <property type="match status" value="1"/>
</dbReference>
<comment type="pathway">
    <text evidence="11">Sulfur metabolism; hydrogen sulfide biosynthesis; hydrogen sulfide from sulfite (NADPH route): step 1/1.</text>
</comment>
<sequence>MQETSPLNVQQVQLLSQLVDGLSAEQMAWVRGFLAGINHSVRQVGHPVAIAATGNASAPQLTILYGSQTGHAQEVAEQAKARAMAAGFKVDLFAMGDYKASRVKHDKLLLVAVSTQGEGEPPDDARDFYDFLHSDKAPRLDGTRFAVLGLGDSSYEKFCQAGKDFDTRLAALGAERLVSRVDSDVDYDTPAERWIDDAIEALKPLKQSATSQASTTGTAANLMDSFTLAALAGGVGGRGTTATAESRYSRKTPFDAPVLENITLSGRGSSKEVHHLELSLEGSGLTYAPGDALGVIVKNDALLVDELIDTLALDPQATTTTHDSTLSLRDAFLGAYDITTLSRAFLEKYAVLAESTELRTLLSAGNEAELRDYLYGRDVLDVVRQFPARKLKAAEFVGTLRTLQPRLYSIASSMAANPEAVHITVGAVRYDSHGRARRGVASTYLADIADFARTGASVPVYIEANRNFKLPQDPHAPVIMIGPGTGIAPFRAFVEERQALDAPGKNWLFFGDRNFRTDFLYQREWQRYVKDGVLTKIDLAFSRDTEEKVYVQHRLRAQGKAVYEWLQEGAYLYVCGDAEHMARDVHTALVDVIAEHGGLSHEAAAEYMKTLQREKRYQRDVY</sequence>
<feature type="binding site" evidence="12">
    <location>
        <begin position="150"/>
        <end position="159"/>
    </location>
    <ligand>
        <name>FMN</name>
        <dbReference type="ChEBI" id="CHEBI:58210"/>
    </ligand>
</feature>
<dbReference type="InterPro" id="IPR010199">
    <property type="entry name" value="CysJ"/>
</dbReference>
<gene>
    <name evidence="15" type="ORF">PCO31010_00765</name>
</gene>
<dbReference type="GO" id="GO:0050660">
    <property type="term" value="F:flavin adenine dinucleotide binding"/>
    <property type="evidence" value="ECO:0007669"/>
    <property type="project" value="InterPro"/>
</dbReference>
<dbReference type="InterPro" id="IPR023173">
    <property type="entry name" value="NADPH_Cyt_P450_Rdtase_alpha"/>
</dbReference>
<dbReference type="CDD" id="cd06199">
    <property type="entry name" value="SiR"/>
    <property type="match status" value="1"/>
</dbReference>
<dbReference type="InterPro" id="IPR017938">
    <property type="entry name" value="Riboflavin_synthase-like_b-brl"/>
</dbReference>
<dbReference type="InterPro" id="IPR039261">
    <property type="entry name" value="FNR_nucleotide-bd"/>
</dbReference>
<keyword evidence="1 11" id="KW-0813">Transport</keyword>
<dbReference type="InterPro" id="IPR003097">
    <property type="entry name" value="CysJ-like_FAD-binding"/>
</dbReference>
<dbReference type="PIRSF" id="PIRSF000207">
    <property type="entry name" value="SiR-FP_CysJ"/>
    <property type="match status" value="1"/>
</dbReference>
<evidence type="ECO:0000259" key="13">
    <source>
        <dbReference type="PROSITE" id="PS50902"/>
    </source>
</evidence>
<dbReference type="UniPathway" id="UPA00140">
    <property type="reaction ID" value="UER00207"/>
</dbReference>
<feature type="binding site" evidence="12">
    <location>
        <position position="622"/>
    </location>
    <ligand>
        <name>FAD</name>
        <dbReference type="ChEBI" id="CHEBI:57692"/>
    </ligand>
</feature>
<dbReference type="InterPro" id="IPR017927">
    <property type="entry name" value="FAD-bd_FR_type"/>
</dbReference>
<reference evidence="15 16" key="1">
    <citation type="submission" date="2019-08" db="EMBL/GenBank/DDBJ databases">
        <authorList>
            <person name="Peeters C."/>
        </authorList>
    </citation>
    <scope>NUCLEOTIDE SEQUENCE [LARGE SCALE GENOMIC DNA]</scope>
    <source>
        <strain evidence="15 16">LMG 31010</strain>
    </source>
</reference>
<dbReference type="EMBL" id="CABPSA010000001">
    <property type="protein sequence ID" value="VVD73875.1"/>
    <property type="molecule type" value="Genomic_DNA"/>
</dbReference>
<dbReference type="GO" id="GO:0004783">
    <property type="term" value="F:sulfite reductase (NADPH) activity"/>
    <property type="evidence" value="ECO:0007669"/>
    <property type="project" value="UniProtKB-EC"/>
</dbReference>
<dbReference type="PRINTS" id="PR00371">
    <property type="entry name" value="FPNCR"/>
</dbReference>
<evidence type="ECO:0000256" key="5">
    <source>
        <dbReference type="ARBA" id="ARBA00022827"/>
    </source>
</evidence>
<evidence type="ECO:0000256" key="4">
    <source>
        <dbReference type="ARBA" id="ARBA00022643"/>
    </source>
</evidence>
<dbReference type="PROSITE" id="PS50902">
    <property type="entry name" value="FLAVODOXIN_LIKE"/>
    <property type="match status" value="1"/>
</dbReference>
<dbReference type="FunFam" id="3.40.50.80:FF:000001">
    <property type="entry name" value="NADPH--cytochrome P450 reductase 1"/>
    <property type="match status" value="1"/>
</dbReference>
<evidence type="ECO:0000256" key="7">
    <source>
        <dbReference type="ARBA" id="ARBA00022982"/>
    </source>
</evidence>
<dbReference type="SUPFAM" id="SSF52218">
    <property type="entry name" value="Flavoproteins"/>
    <property type="match status" value="1"/>
</dbReference>
<comment type="function">
    <text evidence="11">Component of the sulfite reductase complex that catalyzes the 6-electron reduction of sulfite to sulfide. This is one of several activities required for the biosynthesis of L-cysteine from sulfate. The flavoprotein component catalyzes the electron flow from NADPH -&gt; FAD -&gt; FMN to the hemoprotein component.</text>
</comment>
<dbReference type="InterPro" id="IPR029039">
    <property type="entry name" value="Flavoprotein-like_sf"/>
</dbReference>